<proteinExistence type="inferred from homology"/>
<comment type="subcellular location">
    <subcellularLocation>
        <location evidence="1">Cell junction</location>
        <location evidence="1">Adherens junction</location>
    </subcellularLocation>
</comment>
<feature type="compositionally biased region" description="Low complexity" evidence="6">
    <location>
        <begin position="8"/>
        <end position="26"/>
    </location>
</feature>
<evidence type="ECO:0000256" key="1">
    <source>
        <dbReference type="ARBA" id="ARBA00004536"/>
    </source>
</evidence>
<reference evidence="8 9" key="1">
    <citation type="submission" date="2025-04" db="UniProtKB">
        <authorList>
            <consortium name="RefSeq"/>
        </authorList>
    </citation>
    <scope>IDENTIFICATION</scope>
</reference>
<feature type="compositionally biased region" description="Polar residues" evidence="6">
    <location>
        <begin position="476"/>
        <end position="507"/>
    </location>
</feature>
<feature type="region of interest" description="Disordered" evidence="6">
    <location>
        <begin position="1"/>
        <end position="49"/>
    </location>
</feature>
<gene>
    <name evidence="8 9" type="primary">LOC106053169</name>
</gene>
<keyword evidence="3" id="KW-0965">Cell junction</keyword>
<protein>
    <submittedName>
        <fullName evidence="8 9">Uncharacterized protein LOC106053169 isoform X1</fullName>
    </submittedName>
</protein>
<keyword evidence="4 5" id="KW-0175">Coiled coil</keyword>
<dbReference type="RefSeq" id="XP_055879974.1">
    <property type="nucleotide sequence ID" value="XM_056023999.1"/>
</dbReference>
<evidence type="ECO:0000256" key="5">
    <source>
        <dbReference type="SAM" id="Coils"/>
    </source>
</evidence>
<dbReference type="Pfam" id="PF10226">
    <property type="entry name" value="CCDC85"/>
    <property type="match status" value="1"/>
</dbReference>
<evidence type="ECO:0000313" key="9">
    <source>
        <dbReference type="RefSeq" id="XP_055879975.1"/>
    </source>
</evidence>
<dbReference type="RefSeq" id="XP_055879975.1">
    <property type="nucleotide sequence ID" value="XM_056024000.1"/>
</dbReference>
<dbReference type="AlphaFoldDB" id="A0A9W2ZYC8"/>
<comment type="similarity">
    <text evidence="2">Belongs to the CCDC85 family.</text>
</comment>
<dbReference type="OrthoDB" id="10056395at2759"/>
<feature type="region of interest" description="Disordered" evidence="6">
    <location>
        <begin position="404"/>
        <end position="559"/>
    </location>
</feature>
<feature type="compositionally biased region" description="Polar residues" evidence="6">
    <location>
        <begin position="650"/>
        <end position="664"/>
    </location>
</feature>
<keyword evidence="7" id="KW-1185">Reference proteome</keyword>
<feature type="compositionally biased region" description="Polar residues" evidence="6">
    <location>
        <begin position="38"/>
        <end position="49"/>
    </location>
</feature>
<feature type="region of interest" description="Disordered" evidence="6">
    <location>
        <begin position="688"/>
        <end position="756"/>
    </location>
</feature>
<sequence>MEWESQRPSAPSTPSSMSSQSTSNSTVRNDKIPALKQISPSPSVSTLSKLTDDELRRKGIEDLIRILRRIEGDYKTLLSEHGNIVKDVNRRFQIFVLELRGLKEVNQKLQDDNQELRDLCCFLDDDRQRGRKLAREWQRFGRYTASVMRSEVAVYQEKLRELESRQTELITENVELKELCLFLDQERLRMTGDRDEGDGSSNGTIAGHEDGVVAMDTNGSTTPTPGISSSNTYSTSGSVANYIRELELKVQRLEEEKNLLTQRVDFIGPDWRHASSEVGNMAVSNNDPLLHGSVPGHVKSSVSNKPEAVVHAMKVLQVHEELEKIPYQDEDLDDPEKAIVREMCNVVWRKLGDVEDVGAFNETSESFLDPPYTLTSQEKANVAPGQKTHQQQPQMASTPLTAAMKSALSRNQQGSGTSNQIPYYPNPTRPPERQPPPEQLSSHSYLQNQTETAHRARVDHGNSQHFHEEQKIQEKYYSSNMPLDSKNKSASQFYPPNPPHYSTSQPSLPRYQDVNKFPTQHVSDPISRIPHHPASSKNLNKSVDPGHWNASHGDASNAAPMQRNQNAQMQEPFNYSRYGGGDSIDNYEKQSTLHQKMGMKSENIRDEFGGHYSSSNTQTIVENFSTDNRSSSEKEGQIKVSSRSYSSSSALNQPVPQSSKMTSASQLNLRGPAGFRAYPPQLTSMPTQPIAWQGSARPPDIGRSNYAQEPPARAAPYLSEPMPQTSVPTMQARGVTTKKFQEQEWRQTYLDDSDTL</sequence>
<evidence type="ECO:0000256" key="3">
    <source>
        <dbReference type="ARBA" id="ARBA00022949"/>
    </source>
</evidence>
<evidence type="ECO:0000256" key="4">
    <source>
        <dbReference type="ARBA" id="ARBA00023054"/>
    </source>
</evidence>
<organism evidence="7 8">
    <name type="scientific">Biomphalaria glabrata</name>
    <name type="common">Bloodfluke planorb</name>
    <name type="synonym">Freshwater snail</name>
    <dbReference type="NCBI Taxonomy" id="6526"/>
    <lineage>
        <taxon>Eukaryota</taxon>
        <taxon>Metazoa</taxon>
        <taxon>Spiralia</taxon>
        <taxon>Lophotrochozoa</taxon>
        <taxon>Mollusca</taxon>
        <taxon>Gastropoda</taxon>
        <taxon>Heterobranchia</taxon>
        <taxon>Euthyneura</taxon>
        <taxon>Panpulmonata</taxon>
        <taxon>Hygrophila</taxon>
        <taxon>Lymnaeoidea</taxon>
        <taxon>Planorbidae</taxon>
        <taxon>Biomphalaria</taxon>
    </lineage>
</organism>
<dbReference type="PANTHER" id="PTHR13546:SF15">
    <property type="entry name" value="CCDC85"/>
    <property type="match status" value="1"/>
</dbReference>
<evidence type="ECO:0000256" key="2">
    <source>
        <dbReference type="ARBA" id="ARBA00009052"/>
    </source>
</evidence>
<evidence type="ECO:0000313" key="7">
    <source>
        <dbReference type="Proteomes" id="UP001165740"/>
    </source>
</evidence>
<feature type="compositionally biased region" description="Polar residues" evidence="6">
    <location>
        <begin position="408"/>
        <end position="421"/>
    </location>
</feature>
<dbReference type="PANTHER" id="PTHR13546">
    <property type="entry name" value="RE60986P"/>
    <property type="match status" value="1"/>
</dbReference>
<dbReference type="InterPro" id="IPR019359">
    <property type="entry name" value="CCDC85"/>
</dbReference>
<dbReference type="GeneID" id="106053169"/>
<feature type="coiled-coil region" evidence="5">
    <location>
        <begin position="145"/>
        <end position="179"/>
    </location>
</feature>
<dbReference type="Proteomes" id="UP001165740">
    <property type="component" value="Chromosome 3"/>
</dbReference>
<name>A0A9W2ZYC8_BIOGL</name>
<accession>A0A9W2ZYC8</accession>
<evidence type="ECO:0000256" key="6">
    <source>
        <dbReference type="SAM" id="MobiDB-lite"/>
    </source>
</evidence>
<feature type="region of interest" description="Disordered" evidence="6">
    <location>
        <begin position="624"/>
        <end position="664"/>
    </location>
</feature>
<feature type="compositionally biased region" description="Basic and acidic residues" evidence="6">
    <location>
        <begin position="452"/>
        <end position="474"/>
    </location>
</feature>
<evidence type="ECO:0000313" key="8">
    <source>
        <dbReference type="RefSeq" id="XP_055879974.1"/>
    </source>
</evidence>
<feature type="compositionally biased region" description="Pro residues" evidence="6">
    <location>
        <begin position="424"/>
        <end position="438"/>
    </location>
</feature>
<feature type="compositionally biased region" description="Polar residues" evidence="6">
    <location>
        <begin position="440"/>
        <end position="451"/>
    </location>
</feature>
<dbReference type="GO" id="GO:0005912">
    <property type="term" value="C:adherens junction"/>
    <property type="evidence" value="ECO:0007669"/>
    <property type="project" value="UniProtKB-SubCell"/>
</dbReference>